<dbReference type="PANTHER" id="PTHR34819">
    <property type="entry name" value="LARGE CYSTEINE-RICH PERIPLASMIC PROTEIN OMCB"/>
    <property type="match status" value="1"/>
</dbReference>
<accession>A0A7G9TD48</accession>
<organism evidence="5 6">
    <name type="scientific">Pseudoxanthomonas mexicana</name>
    <dbReference type="NCBI Taxonomy" id="128785"/>
    <lineage>
        <taxon>Bacteria</taxon>
        <taxon>Pseudomonadati</taxon>
        <taxon>Pseudomonadota</taxon>
        <taxon>Gammaproteobacteria</taxon>
        <taxon>Lysobacterales</taxon>
        <taxon>Lysobacteraceae</taxon>
        <taxon>Pseudoxanthomonas</taxon>
    </lineage>
</organism>
<dbReference type="EMBL" id="CP060731">
    <property type="protein sequence ID" value="QNN78023.1"/>
    <property type="molecule type" value="Genomic_DNA"/>
</dbReference>
<sequence length="610" mass="61302">MNVRFLVVFCLLMLALVLPAQAQQASFGTCDGRMFLDQVDTVATVSTLYNVGYAAVPFTYTSLGTGSARNGIGFNPLDNYIYGIEWVGYSGNELIRVGADGSSVNLGPIAGLPLSNYNNGVISPTGDYYVMSGFGGTTLYRIDIATRTATPITLSTSIQVSDFAWYDGMLYGVSGGQLVRVDPATGAVATIGSTSPLFTAIAMWGFSNGLFATSGGSIYALDPTTGTATLMSTAPSSSNADGANCSAAPILFDADLSVTKTNTPASGPNDLADDTYVAGVRTYTIVVRNTSSSFGAQNVIVSDPVPAGIDPATVSWTCSATSGGARCGAASGTGALNDTGLDLPPGAVATYQLTMTVPAGYTGELTNTVTITPPSAVGDTNLANNTATDADQSTARLTIRKISVGGVDSFGFTGTNGVPAQTLTTITAGTPVAGATQLLTAAATATTVTESTSPATYRVSDITCTGLGAGGTATPDLANRTVVLDAAATAAGANIECTFTNTLQQTDLQVVKTADPGTVISGEVVTYRIVVSNNGPLAATNVLLTDTAGAGQDCTTPSTTATCTATGGASCPSPTVPVSSLLGSGITIPTLPVGGQVTVELQCTVTASGS</sequence>
<dbReference type="Proteomes" id="UP000515838">
    <property type="component" value="Chromosome"/>
</dbReference>
<dbReference type="RefSeq" id="WP_187573494.1">
    <property type="nucleotide sequence ID" value="NZ_CP060731.1"/>
</dbReference>
<evidence type="ECO:0000256" key="1">
    <source>
        <dbReference type="SAM" id="SignalP"/>
    </source>
</evidence>
<dbReference type="Pfam" id="PF01345">
    <property type="entry name" value="DUF11"/>
    <property type="match status" value="2"/>
</dbReference>
<gene>
    <name evidence="5" type="ORF">IAE60_00835</name>
</gene>
<evidence type="ECO:0000259" key="3">
    <source>
        <dbReference type="Pfam" id="PF21959"/>
    </source>
</evidence>
<feature type="domain" description="DUF11" evidence="2">
    <location>
        <begin position="255"/>
        <end position="388"/>
    </location>
</feature>
<dbReference type="InterPro" id="IPR055371">
    <property type="entry name" value="SpaA_PFL_dom_4"/>
</dbReference>
<evidence type="ECO:0000313" key="5">
    <source>
        <dbReference type="EMBL" id="QNN78023.1"/>
    </source>
</evidence>
<name>A0A7G9TD48_PSEMX</name>
<proteinExistence type="predicted"/>
<dbReference type="InterPro" id="IPR051172">
    <property type="entry name" value="Chlamydia_OmcB"/>
</dbReference>
<dbReference type="SUPFAM" id="SSF63825">
    <property type="entry name" value="YWTD domain"/>
    <property type="match status" value="1"/>
</dbReference>
<protein>
    <submittedName>
        <fullName evidence="5">DUF11 domain-containing protein</fullName>
    </submittedName>
</protein>
<dbReference type="InterPro" id="IPR054215">
    <property type="entry name" value="DUF6923"/>
</dbReference>
<dbReference type="Pfam" id="PF21959">
    <property type="entry name" value="DUF6923"/>
    <property type="match status" value="1"/>
</dbReference>
<dbReference type="AlphaFoldDB" id="A0A7G9TD48"/>
<dbReference type="Pfam" id="PF24514">
    <property type="entry name" value="SpaA_4"/>
    <property type="match status" value="1"/>
</dbReference>
<feature type="chain" id="PRO_5028872295" evidence="1">
    <location>
        <begin position="23"/>
        <end position="610"/>
    </location>
</feature>
<feature type="domain" description="DUF11" evidence="2">
    <location>
        <begin position="507"/>
        <end position="609"/>
    </location>
</feature>
<dbReference type="PANTHER" id="PTHR34819:SF3">
    <property type="entry name" value="CELL SURFACE PROTEIN"/>
    <property type="match status" value="1"/>
</dbReference>
<feature type="domain" description="DUF6923" evidence="3">
    <location>
        <begin position="35"/>
        <end position="246"/>
    </location>
</feature>
<dbReference type="NCBIfam" id="TIGR01451">
    <property type="entry name" value="B_ant_repeat"/>
    <property type="match status" value="2"/>
</dbReference>
<evidence type="ECO:0000259" key="2">
    <source>
        <dbReference type="Pfam" id="PF01345"/>
    </source>
</evidence>
<feature type="signal peptide" evidence="1">
    <location>
        <begin position="1"/>
        <end position="22"/>
    </location>
</feature>
<dbReference type="InterPro" id="IPR001434">
    <property type="entry name" value="OmcB-like_DUF11"/>
</dbReference>
<dbReference type="InterPro" id="IPR047589">
    <property type="entry name" value="DUF11_rpt"/>
</dbReference>
<reference evidence="5 6" key="1">
    <citation type="submission" date="2020-08" db="EMBL/GenBank/DDBJ databases">
        <title>Streptomycin Non-resistant strain, P. mexicana.</title>
        <authorList>
            <person name="Ganesh-Kumar S."/>
            <person name="Zhe T."/>
            <person name="Yu Z."/>
            <person name="Min Y."/>
        </authorList>
    </citation>
    <scope>NUCLEOTIDE SEQUENCE [LARGE SCALE GENOMIC DNA]</scope>
    <source>
        <strain evidence="5 6">GTZY2</strain>
    </source>
</reference>
<evidence type="ECO:0000259" key="4">
    <source>
        <dbReference type="Pfam" id="PF24514"/>
    </source>
</evidence>
<dbReference type="GeneID" id="81469488"/>
<evidence type="ECO:0000313" key="6">
    <source>
        <dbReference type="Proteomes" id="UP000515838"/>
    </source>
</evidence>
<keyword evidence="1" id="KW-0732">Signal</keyword>
<feature type="domain" description="SpaA-like prealbumin fold" evidence="4">
    <location>
        <begin position="397"/>
        <end position="502"/>
    </location>
</feature>